<organism evidence="3 4">
    <name type="scientific">Penicillium malachiteum</name>
    <dbReference type="NCBI Taxonomy" id="1324776"/>
    <lineage>
        <taxon>Eukaryota</taxon>
        <taxon>Fungi</taxon>
        <taxon>Dikarya</taxon>
        <taxon>Ascomycota</taxon>
        <taxon>Pezizomycotina</taxon>
        <taxon>Eurotiomycetes</taxon>
        <taxon>Eurotiomycetidae</taxon>
        <taxon>Eurotiales</taxon>
        <taxon>Aspergillaceae</taxon>
        <taxon>Penicillium</taxon>
    </lineage>
</organism>
<evidence type="ECO:0000313" key="3">
    <source>
        <dbReference type="EMBL" id="KAJ5727446.1"/>
    </source>
</evidence>
<gene>
    <name evidence="3" type="ORF">N7493_005266</name>
</gene>
<dbReference type="EMBL" id="JAQJAN010000006">
    <property type="protein sequence ID" value="KAJ5727446.1"/>
    <property type="molecule type" value="Genomic_DNA"/>
</dbReference>
<dbReference type="Pfam" id="PF01979">
    <property type="entry name" value="Amidohydro_1"/>
    <property type="match status" value="1"/>
</dbReference>
<dbReference type="Gene3D" id="2.30.40.10">
    <property type="entry name" value="Urease, subunit C, domain 1"/>
    <property type="match status" value="1"/>
</dbReference>
<evidence type="ECO:0000259" key="2">
    <source>
        <dbReference type="Pfam" id="PF01979"/>
    </source>
</evidence>
<reference evidence="3" key="1">
    <citation type="journal article" date="2023" name="IMA Fungus">
        <title>Comparative genomic study of the Penicillium genus elucidates a diverse pangenome and 15 lateral gene transfer events.</title>
        <authorList>
            <person name="Petersen C."/>
            <person name="Sorensen T."/>
            <person name="Nielsen M.R."/>
            <person name="Sondergaard T.E."/>
            <person name="Sorensen J.L."/>
            <person name="Fitzpatrick D.A."/>
            <person name="Frisvad J.C."/>
            <person name="Nielsen K.L."/>
        </authorList>
    </citation>
    <scope>NUCLEOTIDE SEQUENCE</scope>
    <source>
        <strain evidence="3">IBT 17514</strain>
    </source>
</reference>
<keyword evidence="1" id="KW-0378">Hydrolase</keyword>
<dbReference type="PANTHER" id="PTHR43794">
    <property type="entry name" value="AMINOHYDROLASE SSNA-RELATED"/>
    <property type="match status" value="1"/>
</dbReference>
<dbReference type="SUPFAM" id="SSF51338">
    <property type="entry name" value="Composite domain of metallo-dependent hydrolases"/>
    <property type="match status" value="1"/>
</dbReference>
<reference evidence="3" key="2">
    <citation type="submission" date="2023-01" db="EMBL/GenBank/DDBJ databases">
        <authorList>
            <person name="Petersen C."/>
        </authorList>
    </citation>
    <scope>NUCLEOTIDE SEQUENCE</scope>
    <source>
        <strain evidence="3">IBT 17514</strain>
    </source>
</reference>
<dbReference type="Proteomes" id="UP001215712">
    <property type="component" value="Unassembled WGS sequence"/>
</dbReference>
<dbReference type="InterPro" id="IPR050287">
    <property type="entry name" value="MTA/SAH_deaminase"/>
</dbReference>
<dbReference type="InterPro" id="IPR006680">
    <property type="entry name" value="Amidohydro-rel"/>
</dbReference>
<name>A0AAD6HMD1_9EURO</name>
<evidence type="ECO:0000313" key="4">
    <source>
        <dbReference type="Proteomes" id="UP001215712"/>
    </source>
</evidence>
<accession>A0AAD6HMD1</accession>
<feature type="domain" description="Amidohydrolase-related" evidence="2">
    <location>
        <begin position="67"/>
        <end position="456"/>
    </location>
</feature>
<dbReference type="InterPro" id="IPR011059">
    <property type="entry name" value="Metal-dep_hydrolase_composite"/>
</dbReference>
<dbReference type="GO" id="GO:0016810">
    <property type="term" value="F:hydrolase activity, acting on carbon-nitrogen (but not peptide) bonds"/>
    <property type="evidence" value="ECO:0007669"/>
    <property type="project" value="InterPro"/>
</dbReference>
<proteinExistence type="predicted"/>
<dbReference type="AlphaFoldDB" id="A0AAD6HMD1"/>
<dbReference type="SUPFAM" id="SSF51556">
    <property type="entry name" value="Metallo-dependent hydrolases"/>
    <property type="match status" value="1"/>
</dbReference>
<comment type="caution">
    <text evidence="3">The sequence shown here is derived from an EMBL/GenBank/DDBJ whole genome shotgun (WGS) entry which is preliminary data.</text>
</comment>
<dbReference type="PANTHER" id="PTHR43794:SF11">
    <property type="entry name" value="AMIDOHYDROLASE-RELATED DOMAIN-CONTAINING PROTEIN"/>
    <property type="match status" value="1"/>
</dbReference>
<sequence>MTDGNTNLMSNCKLFRAATIITVNQKREVILDGYIRIDGDRITAVGKCPYTGVLPSGAREIDCQGKIIIPGLINTHAHLVQSLLRGLAEDLPLHNWLCDTIWPLEAVFESDDGYNAARLTMAEMLKTGTTCFLDPMLTYRAGFDKVCNAVKEMGIRACLGKLVKFTETNRQLSISDPRDRDLLEMSVSELVKAHQRHDRSNDGRIHVWAAAGTPRGAPISQYRELGETCVAHGISATMHCAEAPKDRVIYHDSYGCSAMEFIKDAKLCPQYNDPYTKDKKSHNLVLAHMVNLDLDIDIPLLASTGTSVAHNPTSNLKLASGIAPVPAMLAGESPINVSLGTDGAPCSNHYDLFQEMHLAAILHKGVNHDATLIPAELALEMATINGAKALGLDAEIGSVELQKKADFVVLDPYGRGGIGAAPWNAKFSRFAVSPVTTVVHGCSGRDVDITVVNGEILVEGGILVLGGRDMEMEIICKAQLAAEGILDRCNSGREEGSEIGGKLRKGWSYG</sequence>
<dbReference type="CDD" id="cd01298">
    <property type="entry name" value="ATZ_TRZ_like"/>
    <property type="match status" value="1"/>
</dbReference>
<keyword evidence="4" id="KW-1185">Reference proteome</keyword>
<dbReference type="InterPro" id="IPR032466">
    <property type="entry name" value="Metal_Hydrolase"/>
</dbReference>
<evidence type="ECO:0000256" key="1">
    <source>
        <dbReference type="ARBA" id="ARBA00022801"/>
    </source>
</evidence>
<protein>
    <recommendedName>
        <fullName evidence="2">Amidohydrolase-related domain-containing protein</fullName>
    </recommendedName>
</protein>
<dbReference type="Gene3D" id="3.20.20.140">
    <property type="entry name" value="Metal-dependent hydrolases"/>
    <property type="match status" value="1"/>
</dbReference>